<dbReference type="FunFam" id="3.40.50.1820:FF:000205">
    <property type="entry name" value="Non-haem bromoperoxidase BPO-A2"/>
    <property type="match status" value="1"/>
</dbReference>
<evidence type="ECO:0000256" key="1">
    <source>
        <dbReference type="ARBA" id="ARBA00038128"/>
    </source>
</evidence>
<dbReference type="OrthoDB" id="408373at2759"/>
<name>A0A0D2AZ68_9EURO</name>
<dbReference type="GeneID" id="27345502"/>
<evidence type="ECO:0000259" key="2">
    <source>
        <dbReference type="Pfam" id="PF00561"/>
    </source>
</evidence>
<dbReference type="InterPro" id="IPR050471">
    <property type="entry name" value="AB_hydrolase"/>
</dbReference>
<dbReference type="GO" id="GO:0003824">
    <property type="term" value="F:catalytic activity"/>
    <property type="evidence" value="ECO:0007669"/>
    <property type="project" value="InterPro"/>
</dbReference>
<protein>
    <recommendedName>
        <fullName evidence="2">AB hydrolase-1 domain-containing protein</fullName>
    </recommendedName>
</protein>
<dbReference type="RefSeq" id="XP_016250788.1">
    <property type="nucleotide sequence ID" value="XM_016393269.1"/>
</dbReference>
<feature type="domain" description="AB hydrolase-1" evidence="2">
    <location>
        <begin position="25"/>
        <end position="258"/>
    </location>
</feature>
<sequence>MPYLTTNDGTEIYYKDWGHKDASGTVVFSHGWPLNSDNWENQMFFLASKGYRVVAHDRRGHGRSSQPWTGNDMDTYADDLLQLFVHLDLRDVMMVGHSTGGGEVARFLGRHGSSRVKKAVLVSAVTPLMLKTEANPKGTPIEVFDSFRAAMIKDRSQFFIDVPSGPFFGFNRPGAQVSQGLIQSWWQQGMMCGFVNSYECVKVFSETDMTEDLKKIDIPVLVMHGDDDQVVPIEASAHEAIKLLKNGRLVVVKGAPHALPNIKADEVNSELLKFLEEK</sequence>
<dbReference type="InterPro" id="IPR000639">
    <property type="entry name" value="Epox_hydrolase-like"/>
</dbReference>
<evidence type="ECO:0000313" key="4">
    <source>
        <dbReference type="Proteomes" id="UP000054466"/>
    </source>
</evidence>
<dbReference type="Pfam" id="PF00561">
    <property type="entry name" value="Abhydrolase_1"/>
    <property type="match status" value="1"/>
</dbReference>
<dbReference type="SUPFAM" id="SSF53474">
    <property type="entry name" value="alpha/beta-Hydrolases"/>
    <property type="match status" value="1"/>
</dbReference>
<dbReference type="HOGENOM" id="CLU_020336_12_3_1"/>
<proteinExistence type="inferred from homology"/>
<dbReference type="AlphaFoldDB" id="A0A0D2AZ68"/>
<dbReference type="InterPro" id="IPR029058">
    <property type="entry name" value="AB_hydrolase_fold"/>
</dbReference>
<dbReference type="Gene3D" id="3.40.50.1820">
    <property type="entry name" value="alpha/beta hydrolase"/>
    <property type="match status" value="1"/>
</dbReference>
<gene>
    <name evidence="3" type="ORF">PV07_06308</name>
</gene>
<dbReference type="Proteomes" id="UP000054466">
    <property type="component" value="Unassembled WGS sequence"/>
</dbReference>
<dbReference type="PRINTS" id="PR00412">
    <property type="entry name" value="EPOXHYDRLASE"/>
</dbReference>
<keyword evidence="4" id="KW-1185">Reference proteome</keyword>
<dbReference type="PANTHER" id="PTHR43433:SF3">
    <property type="entry name" value="NON-HEME CHLOROPEROXIDASE"/>
    <property type="match status" value="1"/>
</dbReference>
<dbReference type="STRING" id="569365.A0A0D2AZ68"/>
<dbReference type="InterPro" id="IPR000073">
    <property type="entry name" value="AB_hydrolase_1"/>
</dbReference>
<dbReference type="VEuPathDB" id="FungiDB:PV07_06308"/>
<accession>A0A0D2AZ68</accession>
<evidence type="ECO:0000313" key="3">
    <source>
        <dbReference type="EMBL" id="KIW30572.1"/>
    </source>
</evidence>
<dbReference type="EMBL" id="KN847042">
    <property type="protein sequence ID" value="KIW30572.1"/>
    <property type="molecule type" value="Genomic_DNA"/>
</dbReference>
<comment type="similarity">
    <text evidence="1">Belongs to the AB hydrolase superfamily. Bacterial non-heme haloperoxidase / perhydrolase family.</text>
</comment>
<organism evidence="3 4">
    <name type="scientific">Cladophialophora immunda</name>
    <dbReference type="NCBI Taxonomy" id="569365"/>
    <lineage>
        <taxon>Eukaryota</taxon>
        <taxon>Fungi</taxon>
        <taxon>Dikarya</taxon>
        <taxon>Ascomycota</taxon>
        <taxon>Pezizomycotina</taxon>
        <taxon>Eurotiomycetes</taxon>
        <taxon>Chaetothyriomycetidae</taxon>
        <taxon>Chaetothyriales</taxon>
        <taxon>Herpotrichiellaceae</taxon>
        <taxon>Cladophialophora</taxon>
    </lineage>
</organism>
<reference evidence="3 4" key="1">
    <citation type="submission" date="2015-01" db="EMBL/GenBank/DDBJ databases">
        <title>The Genome Sequence of Cladophialophora immunda CBS83496.</title>
        <authorList>
            <consortium name="The Broad Institute Genomics Platform"/>
            <person name="Cuomo C."/>
            <person name="de Hoog S."/>
            <person name="Gorbushina A."/>
            <person name="Stielow B."/>
            <person name="Teixiera M."/>
            <person name="Abouelleil A."/>
            <person name="Chapman S.B."/>
            <person name="Priest M."/>
            <person name="Young S.K."/>
            <person name="Wortman J."/>
            <person name="Nusbaum C."/>
            <person name="Birren B."/>
        </authorList>
    </citation>
    <scope>NUCLEOTIDE SEQUENCE [LARGE SCALE GENOMIC DNA]</scope>
    <source>
        <strain evidence="3 4">CBS 83496</strain>
    </source>
</reference>
<dbReference type="PANTHER" id="PTHR43433">
    <property type="entry name" value="HYDROLASE, ALPHA/BETA FOLD FAMILY PROTEIN"/>
    <property type="match status" value="1"/>
</dbReference>
<dbReference type="PRINTS" id="PR00111">
    <property type="entry name" value="ABHYDROLASE"/>
</dbReference>